<keyword evidence="3" id="KW-1185">Reference proteome</keyword>
<gene>
    <name evidence="2" type="ordered locus">SNE_A06320</name>
</gene>
<reference key="1">
    <citation type="journal article" date="2011" name="Mol. Biol. Evol.">
        <title>Unity in variety -- the pan-genome of the Chlamydiae.</title>
        <authorList>
            <person name="Collingro A."/>
            <person name="Tischler P."/>
            <person name="Weinmaier T."/>
            <person name="Penz T."/>
            <person name="Heinz E."/>
            <person name="Brunham R.C."/>
            <person name="Read T.D."/>
            <person name="Bavoil P.M."/>
            <person name="Sachse K."/>
            <person name="Kahane S."/>
            <person name="Friedman M.G."/>
            <person name="Rattei T."/>
            <person name="Myers G.S.A."/>
            <person name="Horn M."/>
        </authorList>
    </citation>
    <scope>NUCLEOTIDE SEQUENCE</scope>
    <source>
        <strain>Z</strain>
    </source>
</reference>
<sequence>MKRKVVNPDIQQKKRQQAVEKEQERDLKKELDQERVIYPKKIPKRQPKTGHK</sequence>
<feature type="compositionally biased region" description="Basic residues" evidence="1">
    <location>
        <begin position="41"/>
        <end position="52"/>
    </location>
</feature>
<dbReference type="AlphaFoldDB" id="F8L6Z7"/>
<dbReference type="Proteomes" id="UP000000496">
    <property type="component" value="Chromosome gsn.131"/>
</dbReference>
<dbReference type="STRING" id="331113.SNE_A06320"/>
<reference evidence="2 3" key="2">
    <citation type="journal article" date="2011" name="Mol. Biol. Evol.">
        <title>Unity in variety--the pan-genome of the Chlamydiae.</title>
        <authorList>
            <person name="Collingro A."/>
            <person name="Tischler P."/>
            <person name="Weinmaier T."/>
            <person name="Penz T."/>
            <person name="Heinz E."/>
            <person name="Brunham R.C."/>
            <person name="Read T.D."/>
            <person name="Bavoil P.M."/>
            <person name="Sachse K."/>
            <person name="Kahane S."/>
            <person name="Friedman M.G."/>
            <person name="Rattei T."/>
            <person name="Myers G.S."/>
            <person name="Horn M."/>
        </authorList>
    </citation>
    <scope>NUCLEOTIDE SEQUENCE [LARGE SCALE GENOMIC DNA]</scope>
    <source>
        <strain evidence="3">ATCC VR-1471 / Z</strain>
    </source>
</reference>
<proteinExistence type="predicted"/>
<feature type="region of interest" description="Disordered" evidence="1">
    <location>
        <begin position="1"/>
        <end position="52"/>
    </location>
</feature>
<dbReference type="RefSeq" id="WP_013942976.1">
    <property type="nucleotide sequence ID" value="NC_015713.1"/>
</dbReference>
<dbReference type="EMBL" id="FR872582">
    <property type="protein sequence ID" value="CCB88509.1"/>
    <property type="molecule type" value="Genomic_DNA"/>
</dbReference>
<accession>F8L6Z7</accession>
<protein>
    <submittedName>
        <fullName evidence="2">Uncharacterized protein</fullName>
    </submittedName>
</protein>
<organism evidence="2 3">
    <name type="scientific">Simkania negevensis (strain ATCC VR-1471 / DSM 27360 / Z)</name>
    <dbReference type="NCBI Taxonomy" id="331113"/>
    <lineage>
        <taxon>Bacteria</taxon>
        <taxon>Pseudomonadati</taxon>
        <taxon>Chlamydiota</taxon>
        <taxon>Chlamydiia</taxon>
        <taxon>Parachlamydiales</taxon>
        <taxon>Simkaniaceae</taxon>
        <taxon>Simkania</taxon>
    </lineage>
</organism>
<evidence type="ECO:0000313" key="2">
    <source>
        <dbReference type="EMBL" id="CCB88509.1"/>
    </source>
</evidence>
<feature type="compositionally biased region" description="Basic and acidic residues" evidence="1">
    <location>
        <begin position="17"/>
        <end position="37"/>
    </location>
</feature>
<dbReference type="HOGENOM" id="CLU_3084733_0_0_0"/>
<evidence type="ECO:0000313" key="3">
    <source>
        <dbReference type="Proteomes" id="UP000000496"/>
    </source>
</evidence>
<name>F8L6Z7_SIMNZ</name>
<dbReference type="KEGG" id="sng:SNE_A06320"/>
<evidence type="ECO:0000256" key="1">
    <source>
        <dbReference type="SAM" id="MobiDB-lite"/>
    </source>
</evidence>